<dbReference type="Pfam" id="PF07730">
    <property type="entry name" value="HisKA_3"/>
    <property type="match status" value="1"/>
</dbReference>
<evidence type="ECO:0000256" key="21">
    <source>
        <dbReference type="SAM" id="MobiDB-lite"/>
    </source>
</evidence>
<evidence type="ECO:0000256" key="14">
    <source>
        <dbReference type="ARBA" id="ARBA00022989"/>
    </source>
</evidence>
<comment type="catalytic activity">
    <reaction evidence="1">
        <text>ATP + protein L-histidine = ADP + protein N-phospho-L-histidine.</text>
        <dbReference type="EC" id="2.7.13.3"/>
    </reaction>
</comment>
<evidence type="ECO:0000256" key="16">
    <source>
        <dbReference type="ARBA" id="ARBA00023012"/>
    </source>
</evidence>
<evidence type="ECO:0000259" key="22">
    <source>
        <dbReference type="PROSITE" id="PS50109"/>
    </source>
</evidence>
<dbReference type="SUPFAM" id="SSF55874">
    <property type="entry name" value="ATPase domain of HSP90 chaperone/DNA topoisomerase II/histidine kinase"/>
    <property type="match status" value="1"/>
</dbReference>
<evidence type="ECO:0000256" key="15">
    <source>
        <dbReference type="ARBA" id="ARBA00023004"/>
    </source>
</evidence>
<comment type="subcellular location">
    <subcellularLocation>
        <location evidence="4">Cell membrane</location>
        <topology evidence="4">Multi-pass membrane protein</topology>
    </subcellularLocation>
    <subcellularLocation>
        <location evidence="3">Cytoplasm</location>
    </subcellularLocation>
</comment>
<proteinExistence type="predicted"/>
<evidence type="ECO:0000256" key="4">
    <source>
        <dbReference type="ARBA" id="ARBA00004651"/>
    </source>
</evidence>
<keyword evidence="13" id="KW-0418">Kinase</keyword>
<dbReference type="CDD" id="cd16917">
    <property type="entry name" value="HATPase_UhpB-NarQ-NarX-like"/>
    <property type="match status" value="1"/>
</dbReference>
<feature type="region of interest" description="Disordered" evidence="21">
    <location>
        <begin position="324"/>
        <end position="352"/>
    </location>
</feature>
<dbReference type="InterPro" id="IPR004358">
    <property type="entry name" value="Sig_transdc_His_kin-like_C"/>
</dbReference>
<sequence length="352" mass="37580">MVSVRSNSGTAVGIGPEEVRRLGDRVARRFDDPELRDLVGQVLADWRDEPASLPVDLTGRYDEAAEALGALFDEAAAELAAAGTEPLALAGALVALRRCADARLAAVARATEAAQRERDQAAQTAYRQRLAREIHDQFGNGLSVVMRRLDLYKLTLERSPDAAADRMDAVSRSLDELFGVVRWITTDLRPCEAGPTELETALWDFVHSVEPARTEITVAVHGWEHGLTDELRCEVVSVLREAMRNALTHADAGRLDVAVQVSSAGVRATVADDGVGFDPAAAPGGKGHGLRSMAERVAGAGGTLRVTSEPGAGTKVEVWFPLDARGGPGGLTARPRVRVPSPARRSPGPPRR</sequence>
<accession>A0A917T0H2</accession>
<evidence type="ECO:0000256" key="3">
    <source>
        <dbReference type="ARBA" id="ARBA00004496"/>
    </source>
</evidence>
<keyword evidence="16" id="KW-0902">Two-component regulatory system</keyword>
<dbReference type="GO" id="GO:0000155">
    <property type="term" value="F:phosphorelay sensor kinase activity"/>
    <property type="evidence" value="ECO:0007669"/>
    <property type="project" value="InterPro"/>
</dbReference>
<dbReference type="InterPro" id="IPR005467">
    <property type="entry name" value="His_kinase_dom"/>
</dbReference>
<dbReference type="PANTHER" id="PTHR24421:SF37">
    <property type="entry name" value="SENSOR HISTIDINE KINASE NARS"/>
    <property type="match status" value="1"/>
</dbReference>
<dbReference type="InterPro" id="IPR050482">
    <property type="entry name" value="Sensor_HK_TwoCompSys"/>
</dbReference>
<keyword evidence="10" id="KW-0808">Transferase</keyword>
<dbReference type="GO" id="GO:0005886">
    <property type="term" value="C:plasma membrane"/>
    <property type="evidence" value="ECO:0007669"/>
    <property type="project" value="UniProtKB-SubCell"/>
</dbReference>
<dbReference type="SMART" id="SM00387">
    <property type="entry name" value="HATPase_c"/>
    <property type="match status" value="1"/>
</dbReference>
<dbReference type="InterPro" id="IPR011712">
    <property type="entry name" value="Sig_transdc_His_kin_sub3_dim/P"/>
</dbReference>
<keyword evidence="12" id="KW-0479">Metal-binding</keyword>
<dbReference type="PRINTS" id="PR00344">
    <property type="entry name" value="BCTRLSENSOR"/>
</dbReference>
<reference evidence="23" key="2">
    <citation type="submission" date="2020-09" db="EMBL/GenBank/DDBJ databases">
        <authorList>
            <person name="Sun Q."/>
            <person name="Ohkuma M."/>
        </authorList>
    </citation>
    <scope>NUCLEOTIDE SEQUENCE</scope>
    <source>
        <strain evidence="23">JCM 19831</strain>
    </source>
</reference>
<evidence type="ECO:0000256" key="17">
    <source>
        <dbReference type="ARBA" id="ARBA00023014"/>
    </source>
</evidence>
<dbReference type="GO" id="GO:0046983">
    <property type="term" value="F:protein dimerization activity"/>
    <property type="evidence" value="ECO:0007669"/>
    <property type="project" value="InterPro"/>
</dbReference>
<organism evidence="23 24">
    <name type="scientific">Dactylosporangium sucinum</name>
    <dbReference type="NCBI Taxonomy" id="1424081"/>
    <lineage>
        <taxon>Bacteria</taxon>
        <taxon>Bacillati</taxon>
        <taxon>Actinomycetota</taxon>
        <taxon>Actinomycetes</taxon>
        <taxon>Micromonosporales</taxon>
        <taxon>Micromonosporaceae</taxon>
        <taxon>Dactylosporangium</taxon>
    </lineage>
</organism>
<evidence type="ECO:0000256" key="10">
    <source>
        <dbReference type="ARBA" id="ARBA00022679"/>
    </source>
</evidence>
<keyword evidence="11" id="KW-0812">Transmembrane</keyword>
<dbReference type="Proteomes" id="UP000642070">
    <property type="component" value="Unassembled WGS sequence"/>
</dbReference>
<keyword evidence="15" id="KW-0408">Iron</keyword>
<evidence type="ECO:0000256" key="2">
    <source>
        <dbReference type="ARBA" id="ARBA00001966"/>
    </source>
</evidence>
<keyword evidence="14" id="KW-1133">Transmembrane helix</keyword>
<name>A0A917T0H2_9ACTN</name>
<evidence type="ECO:0000313" key="24">
    <source>
        <dbReference type="Proteomes" id="UP000642070"/>
    </source>
</evidence>
<dbReference type="Gene3D" id="3.30.565.10">
    <property type="entry name" value="Histidine kinase-like ATPase, C-terminal domain"/>
    <property type="match status" value="1"/>
</dbReference>
<gene>
    <name evidence="23" type="ORF">GCM10007977_002630</name>
</gene>
<keyword evidence="7" id="KW-1003">Cell membrane</keyword>
<comment type="caution">
    <text evidence="23">The sequence shown here is derived from an EMBL/GenBank/DDBJ whole genome shotgun (WGS) entry which is preliminary data.</text>
</comment>
<evidence type="ECO:0000256" key="18">
    <source>
        <dbReference type="ARBA" id="ARBA00023136"/>
    </source>
</evidence>
<keyword evidence="24" id="KW-1185">Reference proteome</keyword>
<keyword evidence="17" id="KW-0411">Iron-sulfur</keyword>
<evidence type="ECO:0000256" key="5">
    <source>
        <dbReference type="ARBA" id="ARBA00012438"/>
    </source>
</evidence>
<dbReference type="RefSeq" id="WP_190247803.1">
    <property type="nucleotide sequence ID" value="NZ_BMPI01000002.1"/>
</dbReference>
<dbReference type="Gene3D" id="1.20.5.1930">
    <property type="match status" value="1"/>
</dbReference>
<evidence type="ECO:0000256" key="6">
    <source>
        <dbReference type="ARBA" id="ARBA00017322"/>
    </source>
</evidence>
<evidence type="ECO:0000256" key="12">
    <source>
        <dbReference type="ARBA" id="ARBA00022723"/>
    </source>
</evidence>
<reference evidence="23" key="1">
    <citation type="journal article" date="2014" name="Int. J. Syst. Evol. Microbiol.">
        <title>Complete genome sequence of Corynebacterium casei LMG S-19264T (=DSM 44701T), isolated from a smear-ripened cheese.</title>
        <authorList>
            <consortium name="US DOE Joint Genome Institute (JGI-PGF)"/>
            <person name="Walter F."/>
            <person name="Albersmeier A."/>
            <person name="Kalinowski J."/>
            <person name="Ruckert C."/>
        </authorList>
    </citation>
    <scope>NUCLEOTIDE SEQUENCE</scope>
    <source>
        <strain evidence="23">JCM 19831</strain>
    </source>
</reference>
<feature type="domain" description="Histidine kinase" evidence="22">
    <location>
        <begin position="234"/>
        <end position="324"/>
    </location>
</feature>
<dbReference type="GO" id="GO:0046872">
    <property type="term" value="F:metal ion binding"/>
    <property type="evidence" value="ECO:0007669"/>
    <property type="project" value="UniProtKB-KW"/>
</dbReference>
<dbReference type="GO" id="GO:0051539">
    <property type="term" value="F:4 iron, 4 sulfur cluster binding"/>
    <property type="evidence" value="ECO:0007669"/>
    <property type="project" value="UniProtKB-KW"/>
</dbReference>
<evidence type="ECO:0000256" key="11">
    <source>
        <dbReference type="ARBA" id="ARBA00022692"/>
    </source>
</evidence>
<protein>
    <recommendedName>
        <fullName evidence="6">Oxygen sensor histidine kinase NreB</fullName>
        <ecNumber evidence="5">2.7.13.3</ecNumber>
    </recommendedName>
    <alternativeName>
        <fullName evidence="20">Nitrogen regulation protein B</fullName>
    </alternativeName>
</protein>
<comment type="function">
    <text evidence="19">Member of the two-component regulatory system NreB/NreC involved in the control of dissimilatory nitrate/nitrite reduction in response to oxygen. NreB functions as a direct oxygen sensor histidine kinase which is autophosphorylated, in the absence of oxygen, probably at the conserved histidine residue, and transfers its phosphate group probably to a conserved aspartate residue of NreC. NreB/NreC activates the expression of the nitrate (narGHJI) and nitrite (nir) reductase operons, as well as the putative nitrate transporter gene narT.</text>
</comment>
<keyword evidence="18" id="KW-0472">Membrane</keyword>
<dbReference type="AlphaFoldDB" id="A0A917T0H2"/>
<dbReference type="GO" id="GO:0005737">
    <property type="term" value="C:cytoplasm"/>
    <property type="evidence" value="ECO:0007669"/>
    <property type="project" value="UniProtKB-SubCell"/>
</dbReference>
<keyword evidence="9" id="KW-0963">Cytoplasm</keyword>
<evidence type="ECO:0000256" key="8">
    <source>
        <dbReference type="ARBA" id="ARBA00022485"/>
    </source>
</evidence>
<comment type="cofactor">
    <cofactor evidence="2">
        <name>[4Fe-4S] cluster</name>
        <dbReference type="ChEBI" id="CHEBI:49883"/>
    </cofactor>
</comment>
<evidence type="ECO:0000256" key="19">
    <source>
        <dbReference type="ARBA" id="ARBA00024827"/>
    </source>
</evidence>
<evidence type="ECO:0000256" key="7">
    <source>
        <dbReference type="ARBA" id="ARBA00022475"/>
    </source>
</evidence>
<dbReference type="PROSITE" id="PS50109">
    <property type="entry name" value="HIS_KIN"/>
    <property type="match status" value="1"/>
</dbReference>
<dbReference type="InterPro" id="IPR003594">
    <property type="entry name" value="HATPase_dom"/>
</dbReference>
<evidence type="ECO:0000313" key="23">
    <source>
        <dbReference type="EMBL" id="GGM04954.1"/>
    </source>
</evidence>
<evidence type="ECO:0000256" key="20">
    <source>
        <dbReference type="ARBA" id="ARBA00030800"/>
    </source>
</evidence>
<keyword evidence="8" id="KW-0004">4Fe-4S</keyword>
<evidence type="ECO:0000256" key="13">
    <source>
        <dbReference type="ARBA" id="ARBA00022777"/>
    </source>
</evidence>
<dbReference type="InterPro" id="IPR036890">
    <property type="entry name" value="HATPase_C_sf"/>
</dbReference>
<evidence type="ECO:0000256" key="9">
    <source>
        <dbReference type="ARBA" id="ARBA00022490"/>
    </source>
</evidence>
<dbReference type="PANTHER" id="PTHR24421">
    <property type="entry name" value="NITRATE/NITRITE SENSOR PROTEIN NARX-RELATED"/>
    <property type="match status" value="1"/>
</dbReference>
<dbReference type="EMBL" id="BMPI01000002">
    <property type="protein sequence ID" value="GGM04954.1"/>
    <property type="molecule type" value="Genomic_DNA"/>
</dbReference>
<dbReference type="Pfam" id="PF02518">
    <property type="entry name" value="HATPase_c"/>
    <property type="match status" value="1"/>
</dbReference>
<evidence type="ECO:0000256" key="1">
    <source>
        <dbReference type="ARBA" id="ARBA00000085"/>
    </source>
</evidence>
<dbReference type="EC" id="2.7.13.3" evidence="5"/>